<dbReference type="VEuPathDB" id="FungiDB:SPPG_00027"/>
<accession>A0A0L0HT50</accession>
<dbReference type="GO" id="GO:0006915">
    <property type="term" value="P:apoptotic process"/>
    <property type="evidence" value="ECO:0007669"/>
    <property type="project" value="UniProtKB-KW"/>
</dbReference>
<dbReference type="PANTHER" id="PTHR12771">
    <property type="entry name" value="ENGULFMENT AND CELL MOTILITY"/>
    <property type="match status" value="1"/>
</dbReference>
<name>A0A0L0HT50_SPIPD</name>
<evidence type="ECO:0000256" key="3">
    <source>
        <dbReference type="ARBA" id="ARBA00023036"/>
    </source>
</evidence>
<evidence type="ECO:0000256" key="2">
    <source>
        <dbReference type="ARBA" id="ARBA00022907"/>
    </source>
</evidence>
<dbReference type="Proteomes" id="UP000053201">
    <property type="component" value="Unassembled WGS sequence"/>
</dbReference>
<dbReference type="GO" id="GO:0007015">
    <property type="term" value="P:actin filament organization"/>
    <property type="evidence" value="ECO:0007669"/>
    <property type="project" value="TreeGrafter"/>
</dbReference>
<keyword evidence="1" id="KW-0053">Apoptosis</keyword>
<dbReference type="InterPro" id="IPR016024">
    <property type="entry name" value="ARM-type_fold"/>
</dbReference>
<comment type="function">
    <text evidence="4">Involved in cytoskeletal rearrangements required for phagocytosis of apoptotic cells and cell motility. Acts in association with DOCK1 and CRK. Was initially proposed to be required in complex with DOCK1 to activate Rac Rho small GTPases. May enhance the guanine nucleotide exchange factor (GEF) activity of DOCK1.</text>
</comment>
<dbReference type="RefSeq" id="XP_016612332.1">
    <property type="nucleotide sequence ID" value="XM_016748362.1"/>
</dbReference>
<sequence>MPNSLYVGGHRPRKHIHVSITYKTQKIDTFAIDPSASLTSIIKELCISHFACGNPANYCLRLVETEELVTQERLRRKLRDASNLKLVSSPAIMAADMVKDLTPEDQTLLKRTIFMLQKYLKEDEFVDEFIARSGLEKLQDVIITAQGNTLAYALTSLQTLMEHDRGWDTFSPSFISTLVSIIVKQNLVNICRPATAIIIKLVVADPSNPSSAIQCYGFDVVNRAISAQSSFLPTLVHRLSATDYLLQLNSMHLINSLFRHVTERARIGFIEMLDALDIRTVVLKLMQSSPADELKAQVVEFQRLLILEGHRRKRTPVRVHKHEHAKSLKELWEWSEIDPEEVPDWQRLGFTSTFPHRDLSRVGVLGLGALHSYAQQNREAYQKFFKKQQEQVPERRCPFARAGIEVCEILADFWEVSTGYSTTTSYQPLLLTFHEVFAITLQTFFRLWDEMEADATGDDINRVSALVRSQFKHSASAGKPLDPNLLSSFRTEMLETPYSIVRERQLKNLEVEDDLMTKLPVRNLRERFYKDSYETVKRQRISCLTKGAWFPVIREKGRVKGLYRFYRLGANHKFLHYGEFSEVLNRRPLPDELSERSE</sequence>
<dbReference type="Pfam" id="PF11841">
    <property type="entry name" value="ELMO_ARM"/>
    <property type="match status" value="1"/>
</dbReference>
<dbReference type="PROSITE" id="PS51335">
    <property type="entry name" value="ELMO"/>
    <property type="match status" value="1"/>
</dbReference>
<proteinExistence type="predicted"/>
<protein>
    <recommendedName>
        <fullName evidence="5">ELMO domain-containing protein</fullName>
    </recommendedName>
</protein>
<dbReference type="PANTHER" id="PTHR12771:SF56">
    <property type="entry name" value="CED-12"/>
    <property type="match status" value="1"/>
</dbReference>
<dbReference type="GO" id="GO:0005886">
    <property type="term" value="C:plasma membrane"/>
    <property type="evidence" value="ECO:0007669"/>
    <property type="project" value="TreeGrafter"/>
</dbReference>
<evidence type="ECO:0000256" key="1">
    <source>
        <dbReference type="ARBA" id="ARBA00022703"/>
    </source>
</evidence>
<dbReference type="InterPro" id="IPR006816">
    <property type="entry name" value="ELMO_dom"/>
</dbReference>
<dbReference type="InterPro" id="IPR024574">
    <property type="entry name" value="ELMO_ARM"/>
</dbReference>
<evidence type="ECO:0000256" key="4">
    <source>
        <dbReference type="ARBA" id="ARBA00024863"/>
    </source>
</evidence>
<dbReference type="AlphaFoldDB" id="A0A0L0HT50"/>
<reference evidence="6 7" key="1">
    <citation type="submission" date="2009-08" db="EMBL/GenBank/DDBJ databases">
        <title>The Genome Sequence of Spizellomyces punctatus strain DAOM BR117.</title>
        <authorList>
            <consortium name="The Broad Institute Genome Sequencing Platform"/>
            <person name="Russ C."/>
            <person name="Cuomo C."/>
            <person name="Shea T."/>
            <person name="Young S.K."/>
            <person name="Zeng Q."/>
            <person name="Koehrsen M."/>
            <person name="Haas B."/>
            <person name="Borodovsky M."/>
            <person name="Guigo R."/>
            <person name="Alvarado L."/>
            <person name="Berlin A."/>
            <person name="Bochicchio J."/>
            <person name="Borenstein D."/>
            <person name="Chapman S."/>
            <person name="Chen Z."/>
            <person name="Engels R."/>
            <person name="Freedman E."/>
            <person name="Gellesch M."/>
            <person name="Goldberg J."/>
            <person name="Griggs A."/>
            <person name="Gujja S."/>
            <person name="Heiman D."/>
            <person name="Hepburn T."/>
            <person name="Howarth C."/>
            <person name="Jen D."/>
            <person name="Larson L."/>
            <person name="Lewis B."/>
            <person name="Mehta T."/>
            <person name="Park D."/>
            <person name="Pearson M."/>
            <person name="Roberts A."/>
            <person name="Saif S."/>
            <person name="Shenoy N."/>
            <person name="Sisk P."/>
            <person name="Stolte C."/>
            <person name="Sykes S."/>
            <person name="Thomson T."/>
            <person name="Walk T."/>
            <person name="White J."/>
            <person name="Yandava C."/>
            <person name="Burger G."/>
            <person name="Gray M.W."/>
            <person name="Holland P.W.H."/>
            <person name="King N."/>
            <person name="Lang F.B.F."/>
            <person name="Roger A.J."/>
            <person name="Ruiz-Trillo I."/>
            <person name="Lander E."/>
            <person name="Nusbaum C."/>
        </authorList>
    </citation>
    <scope>NUCLEOTIDE SEQUENCE [LARGE SCALE GENOMIC DNA]</scope>
    <source>
        <strain evidence="6 7">DAOM BR117</strain>
    </source>
</reference>
<dbReference type="InterPro" id="IPR001849">
    <property type="entry name" value="PH_domain"/>
</dbReference>
<dbReference type="OrthoDB" id="28413at2759"/>
<dbReference type="GeneID" id="27683781"/>
<gene>
    <name evidence="6" type="ORF">SPPG_00027</name>
</gene>
<dbReference type="Gene3D" id="1.25.10.10">
    <property type="entry name" value="Leucine-rich Repeat Variant"/>
    <property type="match status" value="1"/>
</dbReference>
<organism evidence="6 7">
    <name type="scientific">Spizellomyces punctatus (strain DAOM BR117)</name>
    <dbReference type="NCBI Taxonomy" id="645134"/>
    <lineage>
        <taxon>Eukaryota</taxon>
        <taxon>Fungi</taxon>
        <taxon>Fungi incertae sedis</taxon>
        <taxon>Chytridiomycota</taxon>
        <taxon>Chytridiomycota incertae sedis</taxon>
        <taxon>Chytridiomycetes</taxon>
        <taxon>Spizellomycetales</taxon>
        <taxon>Spizellomycetaceae</taxon>
        <taxon>Spizellomyces</taxon>
    </lineage>
</organism>
<evidence type="ECO:0000259" key="5">
    <source>
        <dbReference type="PROSITE" id="PS51335"/>
    </source>
</evidence>
<dbReference type="Pfam" id="PF16457">
    <property type="entry name" value="PH_12"/>
    <property type="match status" value="1"/>
</dbReference>
<keyword evidence="3" id="KW-0729">SH3-binding</keyword>
<dbReference type="InterPro" id="IPR011993">
    <property type="entry name" value="PH-like_dom_sf"/>
</dbReference>
<dbReference type="GO" id="GO:0017124">
    <property type="term" value="F:SH3 domain binding"/>
    <property type="evidence" value="ECO:0007669"/>
    <property type="project" value="UniProtKB-KW"/>
</dbReference>
<dbReference type="EMBL" id="KQ257450">
    <property type="protein sequence ID" value="KND04293.1"/>
    <property type="molecule type" value="Genomic_DNA"/>
</dbReference>
<keyword evidence="2" id="KW-0581">Phagocytosis</keyword>
<dbReference type="InterPro" id="IPR050868">
    <property type="entry name" value="ELMO_domain-containing"/>
</dbReference>
<dbReference type="SUPFAM" id="SSF48371">
    <property type="entry name" value="ARM repeat"/>
    <property type="match status" value="1"/>
</dbReference>
<keyword evidence="7" id="KW-1185">Reference proteome</keyword>
<evidence type="ECO:0000313" key="7">
    <source>
        <dbReference type="Proteomes" id="UP000053201"/>
    </source>
</evidence>
<dbReference type="Gene3D" id="2.30.29.30">
    <property type="entry name" value="Pleckstrin-homology domain (PH domain)/Phosphotyrosine-binding domain (PTB)"/>
    <property type="match status" value="1"/>
</dbReference>
<evidence type="ECO:0000313" key="6">
    <source>
        <dbReference type="EMBL" id="KND04293.1"/>
    </source>
</evidence>
<dbReference type="GO" id="GO:0048870">
    <property type="term" value="P:cell motility"/>
    <property type="evidence" value="ECO:0007669"/>
    <property type="project" value="TreeGrafter"/>
</dbReference>
<feature type="domain" description="ELMO" evidence="5">
    <location>
        <begin position="323"/>
        <end position="475"/>
    </location>
</feature>
<dbReference type="Pfam" id="PF04727">
    <property type="entry name" value="ELMO_CED12"/>
    <property type="match status" value="1"/>
</dbReference>
<dbReference type="InterPro" id="IPR011989">
    <property type="entry name" value="ARM-like"/>
</dbReference>